<proteinExistence type="predicted"/>
<evidence type="ECO:0000313" key="8">
    <source>
        <dbReference type="Proteomes" id="UP000015354"/>
    </source>
</evidence>
<feature type="domain" description="FYVE-type" evidence="6">
    <location>
        <begin position="12"/>
        <end position="72"/>
    </location>
</feature>
<dbReference type="Pfam" id="PF01363">
    <property type="entry name" value="FYVE"/>
    <property type="match status" value="1"/>
</dbReference>
<name>S9VLA8_9TRYP</name>
<dbReference type="OrthoDB" id="246056at2759"/>
<organism evidence="7 8">
    <name type="scientific">Strigomonas culicis</name>
    <dbReference type="NCBI Taxonomy" id="28005"/>
    <lineage>
        <taxon>Eukaryota</taxon>
        <taxon>Discoba</taxon>
        <taxon>Euglenozoa</taxon>
        <taxon>Kinetoplastea</taxon>
        <taxon>Metakinetoplastina</taxon>
        <taxon>Trypanosomatida</taxon>
        <taxon>Trypanosomatidae</taxon>
        <taxon>Strigomonadinae</taxon>
        <taxon>Strigomonas</taxon>
    </lineage>
</organism>
<dbReference type="InterPro" id="IPR011011">
    <property type="entry name" value="Znf_FYVE_PHD"/>
</dbReference>
<dbReference type="EMBL" id="ATMH01005392">
    <property type="protein sequence ID" value="EPY27946.1"/>
    <property type="molecule type" value="Genomic_DNA"/>
</dbReference>
<dbReference type="AlphaFoldDB" id="S9VLA8"/>
<dbReference type="InterPro" id="IPR013083">
    <property type="entry name" value="Znf_RING/FYVE/PHD"/>
</dbReference>
<accession>S9VLA8</accession>
<keyword evidence="2 4" id="KW-0863">Zinc-finger</keyword>
<feature type="region of interest" description="Disordered" evidence="5">
    <location>
        <begin position="129"/>
        <end position="150"/>
    </location>
</feature>
<dbReference type="SMART" id="SM00064">
    <property type="entry name" value="FYVE"/>
    <property type="match status" value="1"/>
</dbReference>
<dbReference type="InterPro" id="IPR000306">
    <property type="entry name" value="Znf_FYVE"/>
</dbReference>
<evidence type="ECO:0000256" key="3">
    <source>
        <dbReference type="ARBA" id="ARBA00022833"/>
    </source>
</evidence>
<dbReference type="SUPFAM" id="SSF57903">
    <property type="entry name" value="FYVE/PHD zinc finger"/>
    <property type="match status" value="1"/>
</dbReference>
<dbReference type="InterPro" id="IPR052113">
    <property type="entry name" value="FYVE-type_Zinc_Finger"/>
</dbReference>
<comment type="caution">
    <text evidence="7">The sequence shown here is derived from an EMBL/GenBank/DDBJ whole genome shotgun (WGS) entry which is preliminary data.</text>
</comment>
<keyword evidence="8" id="KW-1185">Reference proteome</keyword>
<gene>
    <name evidence="7" type="ORF">STCU_05392</name>
</gene>
<dbReference type="PANTHER" id="PTHR39490:SF8">
    <property type="entry name" value="ZINC FINGER FYVE DOMAIN-CONTAINING PROTEIN 21"/>
    <property type="match status" value="1"/>
</dbReference>
<evidence type="ECO:0000259" key="6">
    <source>
        <dbReference type="PROSITE" id="PS50178"/>
    </source>
</evidence>
<evidence type="ECO:0000256" key="5">
    <source>
        <dbReference type="SAM" id="MobiDB-lite"/>
    </source>
</evidence>
<protein>
    <recommendedName>
        <fullName evidence="6">FYVE-type domain-containing protein</fullName>
    </recommendedName>
</protein>
<dbReference type="CDD" id="cd00065">
    <property type="entry name" value="FYVE_like_SF"/>
    <property type="match status" value="1"/>
</dbReference>
<dbReference type="GO" id="GO:0008270">
    <property type="term" value="F:zinc ion binding"/>
    <property type="evidence" value="ECO:0007669"/>
    <property type="project" value="UniProtKB-KW"/>
</dbReference>
<dbReference type="PANTHER" id="PTHR39490">
    <property type="entry name" value="ARRESTIN DOMAIN-CONTAINING PROTEIN D"/>
    <property type="match status" value="1"/>
</dbReference>
<dbReference type="PROSITE" id="PS50178">
    <property type="entry name" value="ZF_FYVE"/>
    <property type="match status" value="1"/>
</dbReference>
<evidence type="ECO:0000256" key="4">
    <source>
        <dbReference type="PROSITE-ProRule" id="PRU00091"/>
    </source>
</evidence>
<feature type="compositionally biased region" description="Acidic residues" evidence="5">
    <location>
        <begin position="136"/>
        <end position="146"/>
    </location>
</feature>
<reference evidence="7 8" key="1">
    <citation type="journal article" date="2013" name="PLoS ONE">
        <title>Predicting the Proteins of Angomonas deanei, Strigomonas culicis and Their Respective Endosymbionts Reveals New Aspects of the Trypanosomatidae Family.</title>
        <authorList>
            <person name="Motta M.C."/>
            <person name="Martins A.C."/>
            <person name="de Souza S.S."/>
            <person name="Catta-Preta C.M."/>
            <person name="Silva R."/>
            <person name="Klein C.C."/>
            <person name="de Almeida L.G."/>
            <person name="de Lima Cunha O."/>
            <person name="Ciapina L.P."/>
            <person name="Brocchi M."/>
            <person name="Colabardini A.C."/>
            <person name="de Araujo Lima B."/>
            <person name="Machado C.R."/>
            <person name="de Almeida Soares C.M."/>
            <person name="Probst C.M."/>
            <person name="de Menezes C.B."/>
            <person name="Thompson C.E."/>
            <person name="Bartholomeu D.C."/>
            <person name="Gradia D.F."/>
            <person name="Pavoni D.P."/>
            <person name="Grisard E.C."/>
            <person name="Fantinatti-Garboggini F."/>
            <person name="Marchini F.K."/>
            <person name="Rodrigues-Luiz G.F."/>
            <person name="Wagner G."/>
            <person name="Goldman G.H."/>
            <person name="Fietto J.L."/>
            <person name="Elias M.C."/>
            <person name="Goldman M.H."/>
            <person name="Sagot M.F."/>
            <person name="Pereira M."/>
            <person name="Stoco P.H."/>
            <person name="de Mendonca-Neto R.P."/>
            <person name="Teixeira S.M."/>
            <person name="Maciel T.E."/>
            <person name="de Oliveira Mendes T.A."/>
            <person name="Urmenyi T.P."/>
            <person name="de Souza W."/>
            <person name="Schenkman S."/>
            <person name="de Vasconcelos A.T."/>
        </authorList>
    </citation>
    <scope>NUCLEOTIDE SEQUENCE [LARGE SCALE GENOMIC DNA]</scope>
</reference>
<keyword evidence="3" id="KW-0862">Zinc</keyword>
<evidence type="ECO:0000256" key="2">
    <source>
        <dbReference type="ARBA" id="ARBA00022771"/>
    </source>
</evidence>
<evidence type="ECO:0000313" key="7">
    <source>
        <dbReference type="EMBL" id="EPY27946.1"/>
    </source>
</evidence>
<evidence type="ECO:0000256" key="1">
    <source>
        <dbReference type="ARBA" id="ARBA00022723"/>
    </source>
</evidence>
<dbReference type="Proteomes" id="UP000015354">
    <property type="component" value="Unassembled WGS sequence"/>
</dbReference>
<dbReference type="Gene3D" id="3.30.40.10">
    <property type="entry name" value="Zinc/RING finger domain, C3HC4 (zinc finger)"/>
    <property type="match status" value="1"/>
</dbReference>
<sequence length="324" mass="35583">MSLENGDGEKDGEGANTCDLCEKPLIAHLRRHQCRLCNGTFCYTCCNTWRVIPDIDPVEPQRVCIDCGELLQMRAARDAGRSSAHARNKDKPLYMGGSQGMYVDKRPAADRREIAVPATTTAATSHFFVDPTLNSDDSDEESDTDSEANNGVDISAAVADILSSWDEKKTNNSVSFLPVLSGNLVSSSANNVLRVLLFASETCYTVNVITVGNAETMSDLAERLSESFFKLSAGPFKQYGDVEKRSLLQRLHFSTDVQQIVGDVRALDVATHYKDVVLSTLSIEELEEVKGNLPWDSVSSLRDFFAHATSPCTTSTTSYHVEFM</sequence>
<keyword evidence="1" id="KW-0479">Metal-binding</keyword>
<dbReference type="InterPro" id="IPR017455">
    <property type="entry name" value="Znf_FYVE-rel"/>
</dbReference>